<dbReference type="InterPro" id="IPR006140">
    <property type="entry name" value="D-isomer_DH_NAD-bd"/>
</dbReference>
<evidence type="ECO:0000256" key="2">
    <source>
        <dbReference type="ARBA" id="ARBA00073306"/>
    </source>
</evidence>
<dbReference type="OrthoDB" id="298012at2759"/>
<dbReference type="PANTHER" id="PTHR10996">
    <property type="entry name" value="2-HYDROXYACID DEHYDROGENASE-RELATED"/>
    <property type="match status" value="1"/>
</dbReference>
<evidence type="ECO:0000256" key="1">
    <source>
        <dbReference type="ARBA" id="ARBA00023002"/>
    </source>
</evidence>
<dbReference type="FunFam" id="3.40.50.720:FF:000026">
    <property type="entry name" value="Glyoxylate/hydroxypyruvate reductase B"/>
    <property type="match status" value="1"/>
</dbReference>
<evidence type="ECO:0000313" key="5">
    <source>
        <dbReference type="Proteomes" id="UP000887013"/>
    </source>
</evidence>
<dbReference type="InterPro" id="IPR029752">
    <property type="entry name" value="D-isomer_DH_CS1"/>
</dbReference>
<dbReference type="PANTHER" id="PTHR10996:SF277">
    <property type="entry name" value="GLYOXYLATE REDUCTASE_HYDROXYPYRUVATE REDUCTASE"/>
    <property type="match status" value="1"/>
</dbReference>
<dbReference type="InterPro" id="IPR036291">
    <property type="entry name" value="NAD(P)-bd_dom_sf"/>
</dbReference>
<sequence length="258" mass="28458">MDVQKYAEKPFRTRNSWKKSITEEWDIVVCNAANPLSASCVAEFAIGLLLSISRKIVQSFDAIKSAEWVEAFPPHSCIGRGLVNASVGIVGMGRIGQAVLNRILPFEVSRVFYYDIVDPIADVDKKGAMKVKFEDLLQNSDYIILTCNLTDENKGMFDKKAFSLMKPNAILINVSRGGLIEQEDLIDALKKKQIRAAALDVTNPEPLPQDHELLKLQNIVITPHTAGIEETSLEVYSSVTAENIIAVLEGESPITPVT</sequence>
<evidence type="ECO:0000313" key="4">
    <source>
        <dbReference type="EMBL" id="GFT39599.1"/>
    </source>
</evidence>
<proteinExistence type="predicted"/>
<dbReference type="InterPro" id="IPR029753">
    <property type="entry name" value="D-isomer_DH_CS"/>
</dbReference>
<dbReference type="GO" id="GO:0008465">
    <property type="term" value="F:hydroxypyruvate reductase (NADH) activity"/>
    <property type="evidence" value="ECO:0007669"/>
    <property type="project" value="TreeGrafter"/>
</dbReference>
<organism evidence="4 5">
    <name type="scientific">Nephila pilipes</name>
    <name type="common">Giant wood spider</name>
    <name type="synonym">Nephila maculata</name>
    <dbReference type="NCBI Taxonomy" id="299642"/>
    <lineage>
        <taxon>Eukaryota</taxon>
        <taxon>Metazoa</taxon>
        <taxon>Ecdysozoa</taxon>
        <taxon>Arthropoda</taxon>
        <taxon>Chelicerata</taxon>
        <taxon>Arachnida</taxon>
        <taxon>Araneae</taxon>
        <taxon>Araneomorphae</taxon>
        <taxon>Entelegynae</taxon>
        <taxon>Araneoidea</taxon>
        <taxon>Nephilidae</taxon>
        <taxon>Nephila</taxon>
    </lineage>
</organism>
<protein>
    <recommendedName>
        <fullName evidence="2">Glyoxylate reductase/hydroxypyruvate reductase</fullName>
    </recommendedName>
</protein>
<dbReference type="PROSITE" id="PS00065">
    <property type="entry name" value="D_2_HYDROXYACID_DH_1"/>
    <property type="match status" value="1"/>
</dbReference>
<feature type="domain" description="D-isomer specific 2-hydroxyacid dehydrogenase NAD-binding" evidence="3">
    <location>
        <begin position="46"/>
        <end position="226"/>
    </location>
</feature>
<evidence type="ECO:0000259" key="3">
    <source>
        <dbReference type="Pfam" id="PF02826"/>
    </source>
</evidence>
<dbReference type="Proteomes" id="UP000887013">
    <property type="component" value="Unassembled WGS sequence"/>
</dbReference>
<keyword evidence="5" id="KW-1185">Reference proteome</keyword>
<dbReference type="GO" id="GO:0051287">
    <property type="term" value="F:NAD binding"/>
    <property type="evidence" value="ECO:0007669"/>
    <property type="project" value="InterPro"/>
</dbReference>
<reference evidence="4" key="1">
    <citation type="submission" date="2020-08" db="EMBL/GenBank/DDBJ databases">
        <title>Multicomponent nature underlies the extraordinary mechanical properties of spider dragline silk.</title>
        <authorList>
            <person name="Kono N."/>
            <person name="Nakamura H."/>
            <person name="Mori M."/>
            <person name="Yoshida Y."/>
            <person name="Ohtoshi R."/>
            <person name="Malay A.D."/>
            <person name="Moran D.A.P."/>
            <person name="Tomita M."/>
            <person name="Numata K."/>
            <person name="Arakawa K."/>
        </authorList>
    </citation>
    <scope>NUCLEOTIDE SEQUENCE</scope>
</reference>
<dbReference type="Gene3D" id="3.40.50.720">
    <property type="entry name" value="NAD(P)-binding Rossmann-like Domain"/>
    <property type="match status" value="2"/>
</dbReference>
<accession>A0A8X6NYY6</accession>
<name>A0A8X6NYY6_NEPPI</name>
<dbReference type="InterPro" id="IPR050223">
    <property type="entry name" value="D-isomer_2-hydroxyacid_DH"/>
</dbReference>
<dbReference type="GO" id="GO:0005829">
    <property type="term" value="C:cytosol"/>
    <property type="evidence" value="ECO:0007669"/>
    <property type="project" value="TreeGrafter"/>
</dbReference>
<dbReference type="AlphaFoldDB" id="A0A8X6NYY6"/>
<dbReference type="GO" id="GO:0030267">
    <property type="term" value="F:glyoxylate reductase (NADPH) activity"/>
    <property type="evidence" value="ECO:0007669"/>
    <property type="project" value="TreeGrafter"/>
</dbReference>
<dbReference type="PROSITE" id="PS00671">
    <property type="entry name" value="D_2_HYDROXYACID_DH_3"/>
    <property type="match status" value="1"/>
</dbReference>
<dbReference type="SUPFAM" id="SSF51735">
    <property type="entry name" value="NAD(P)-binding Rossmann-fold domains"/>
    <property type="match status" value="1"/>
</dbReference>
<gene>
    <name evidence="4" type="primary">Grhpr</name>
    <name evidence="4" type="ORF">NPIL_560441</name>
</gene>
<dbReference type="EMBL" id="BMAW01109697">
    <property type="protein sequence ID" value="GFT39599.1"/>
    <property type="molecule type" value="Genomic_DNA"/>
</dbReference>
<keyword evidence="1" id="KW-0560">Oxidoreductase</keyword>
<comment type="caution">
    <text evidence="4">The sequence shown here is derived from an EMBL/GenBank/DDBJ whole genome shotgun (WGS) entry which is preliminary data.</text>
</comment>
<dbReference type="Pfam" id="PF02826">
    <property type="entry name" value="2-Hacid_dh_C"/>
    <property type="match status" value="1"/>
</dbReference>